<reference evidence="1" key="1">
    <citation type="submission" date="2022-05" db="EMBL/GenBank/DDBJ databases">
        <title>Chromosome-level genome of Chaenocephalus aceratus.</title>
        <authorList>
            <person name="Park H."/>
        </authorList>
    </citation>
    <scope>NUCLEOTIDE SEQUENCE</scope>
    <source>
        <strain evidence="1">KU_202001</strain>
    </source>
</reference>
<accession>A0ACB9W9X0</accession>
<evidence type="ECO:0000313" key="1">
    <source>
        <dbReference type="EMBL" id="KAI4809569.1"/>
    </source>
</evidence>
<name>A0ACB9W9X0_CHAAC</name>
<sequence length="72" mass="7782">MRILRPFLQKGVHMLQCFCGQRSKSTTITNEQPLLPSPFSPAAFPGAIDEPDTGLAYLGSGTSSGISERFHS</sequence>
<comment type="caution">
    <text evidence="1">The sequence shown here is derived from an EMBL/GenBank/DDBJ whole genome shotgun (WGS) entry which is preliminary data.</text>
</comment>
<evidence type="ECO:0000313" key="2">
    <source>
        <dbReference type="Proteomes" id="UP001057452"/>
    </source>
</evidence>
<protein>
    <submittedName>
        <fullName evidence="1">Uncharacterized protein</fullName>
    </submittedName>
</protein>
<dbReference type="EMBL" id="CM043801">
    <property type="protein sequence ID" value="KAI4809569.1"/>
    <property type="molecule type" value="Genomic_DNA"/>
</dbReference>
<organism evidence="1 2">
    <name type="scientific">Chaenocephalus aceratus</name>
    <name type="common">Blackfin icefish</name>
    <name type="synonym">Chaenichthys aceratus</name>
    <dbReference type="NCBI Taxonomy" id="36190"/>
    <lineage>
        <taxon>Eukaryota</taxon>
        <taxon>Metazoa</taxon>
        <taxon>Chordata</taxon>
        <taxon>Craniata</taxon>
        <taxon>Vertebrata</taxon>
        <taxon>Euteleostomi</taxon>
        <taxon>Actinopterygii</taxon>
        <taxon>Neopterygii</taxon>
        <taxon>Teleostei</taxon>
        <taxon>Neoteleostei</taxon>
        <taxon>Acanthomorphata</taxon>
        <taxon>Eupercaria</taxon>
        <taxon>Perciformes</taxon>
        <taxon>Notothenioidei</taxon>
        <taxon>Channichthyidae</taxon>
        <taxon>Chaenocephalus</taxon>
    </lineage>
</organism>
<proteinExistence type="predicted"/>
<dbReference type="Proteomes" id="UP001057452">
    <property type="component" value="Chromosome 17"/>
</dbReference>
<gene>
    <name evidence="1" type="ORF">KUCAC02_018443</name>
</gene>
<keyword evidence="2" id="KW-1185">Reference proteome</keyword>